<dbReference type="AlphaFoldDB" id="A0AAU8CCM9"/>
<dbReference type="RefSeq" id="WP_353633927.1">
    <property type="nucleotide sequence ID" value="NZ_CP159204.1"/>
</dbReference>
<dbReference type="KEGG" id="hanx:ABSL23_12290"/>
<dbReference type="EMBL" id="CP159204">
    <property type="protein sequence ID" value="XCF16009.1"/>
    <property type="molecule type" value="Genomic_DNA"/>
</dbReference>
<accession>A0AAU8CCM9</accession>
<dbReference type="GeneID" id="91109940"/>
<evidence type="ECO:0008006" key="3">
    <source>
        <dbReference type="Google" id="ProtNLM"/>
    </source>
</evidence>
<proteinExistence type="predicted"/>
<sequence length="113" mass="12004">MSKLLPSVTGRETTADAESQLPATEGDDASDGADDTGGSRWRRRAVYAAGGLGAALVYRRLRGRDATADTVDADEGSKTGRSLKRRVGGRAGRLAAGFVAASVTKRLLRRWQR</sequence>
<feature type="compositionally biased region" description="Acidic residues" evidence="1">
    <location>
        <begin position="25"/>
        <end position="34"/>
    </location>
</feature>
<protein>
    <recommendedName>
        <fullName evidence="3">DUF4235 domain-containing protein</fullName>
    </recommendedName>
</protein>
<reference evidence="2" key="1">
    <citation type="submission" date="2024-06" db="EMBL/GenBank/DDBJ databases">
        <title>Genome Sequence of an extremely halophilic archaeon isolated from Permian era halite, Salado Formation, Carlsbad, New Mexico: Halobacterium sp. strain NMX12-1.</title>
        <authorList>
            <person name="Sotoa L."/>
            <person name="DasSarma P."/>
            <person name="Anton B.P."/>
            <person name="Vincze T."/>
            <person name="Verma I."/>
            <person name="Eralp B."/>
            <person name="Powers D.W."/>
            <person name="Dozier B.L."/>
            <person name="Roberts R.J."/>
            <person name="DasSarma S."/>
        </authorList>
    </citation>
    <scope>NUCLEOTIDE SEQUENCE</scope>
    <source>
        <strain evidence="2">NMX12-1</strain>
    </source>
</reference>
<evidence type="ECO:0000256" key="1">
    <source>
        <dbReference type="SAM" id="MobiDB-lite"/>
    </source>
</evidence>
<evidence type="ECO:0000313" key="2">
    <source>
        <dbReference type="EMBL" id="XCF16009.1"/>
    </source>
</evidence>
<gene>
    <name evidence="2" type="ORF">ABSL23_12290</name>
</gene>
<organism evidence="2">
    <name type="scientific">Halobacterium sp. NMX12-1</name>
    <dbReference type="NCBI Taxonomy" id="3166650"/>
    <lineage>
        <taxon>Archaea</taxon>
        <taxon>Methanobacteriati</taxon>
        <taxon>Methanobacteriota</taxon>
        <taxon>Stenosarchaea group</taxon>
        <taxon>Halobacteria</taxon>
        <taxon>Halobacteriales</taxon>
        <taxon>Halobacteriaceae</taxon>
        <taxon>Halobacterium</taxon>
    </lineage>
</organism>
<feature type="region of interest" description="Disordered" evidence="1">
    <location>
        <begin position="66"/>
        <end position="86"/>
    </location>
</feature>
<name>A0AAU8CCM9_9EURY</name>
<feature type="region of interest" description="Disordered" evidence="1">
    <location>
        <begin position="1"/>
        <end position="40"/>
    </location>
</feature>